<dbReference type="EnsemblBacteria" id="ABC23393">
    <property type="protein sequence ID" value="ABC23393"/>
    <property type="gene ID" value="Rru_A2596"/>
</dbReference>
<dbReference type="InterPro" id="IPR050539">
    <property type="entry name" value="ThrE_Dicarb/AminoAcid_Exp"/>
</dbReference>
<dbReference type="Pfam" id="PF06738">
    <property type="entry name" value="ThrE"/>
    <property type="match status" value="1"/>
</dbReference>
<dbReference type="GO" id="GO:0022857">
    <property type="term" value="F:transmembrane transporter activity"/>
    <property type="evidence" value="ECO:0007669"/>
    <property type="project" value="InterPro"/>
</dbReference>
<dbReference type="EMBL" id="CP000230">
    <property type="protein sequence ID" value="ABC23393.1"/>
    <property type="molecule type" value="Genomic_DNA"/>
</dbReference>
<keyword evidence="4 8" id="KW-1133">Transmembrane helix</keyword>
<dbReference type="InterPro" id="IPR010619">
    <property type="entry name" value="ThrE-like_N"/>
</dbReference>
<dbReference type="PATRIC" id="fig|269796.9.peg.2705"/>
<evidence type="ECO:0000256" key="2">
    <source>
        <dbReference type="ARBA" id="ARBA00022475"/>
    </source>
</evidence>
<proteinExistence type="inferred from homology"/>
<dbReference type="Proteomes" id="UP000001929">
    <property type="component" value="Chromosome"/>
</dbReference>
<evidence type="ECO:0000256" key="8">
    <source>
        <dbReference type="SAM" id="Phobius"/>
    </source>
</evidence>
<dbReference type="eggNOG" id="COG2966">
    <property type="taxonomic scope" value="Bacteria"/>
</dbReference>
<keyword evidence="3 8" id="KW-0812">Transmembrane</keyword>
<keyword evidence="2" id="KW-1003">Cell membrane</keyword>
<dbReference type="KEGG" id="rru:Rru_A2596"/>
<organism evidence="10 11">
    <name type="scientific">Rhodospirillum rubrum (strain ATCC 11170 / ATH 1.1.1 / DSM 467 / LMG 4362 / NCIMB 8255 / S1)</name>
    <dbReference type="NCBI Taxonomy" id="269796"/>
    <lineage>
        <taxon>Bacteria</taxon>
        <taxon>Pseudomonadati</taxon>
        <taxon>Pseudomonadota</taxon>
        <taxon>Alphaproteobacteria</taxon>
        <taxon>Rhodospirillales</taxon>
        <taxon>Rhodospirillaceae</taxon>
        <taxon>Rhodospirillum</taxon>
    </lineage>
</organism>
<accession>Q2RR52</accession>
<feature type="transmembrane region" description="Helical" evidence="8">
    <location>
        <begin position="249"/>
        <end position="280"/>
    </location>
</feature>
<dbReference type="PhylomeDB" id="Q2RR52"/>
<sequence length="281" mass="28922">MASSFPMASPHPPAAGSPRDPTVLAHRSLESIGLIALRVGGLLMECGARTAIVDVNVTALARALGAEDTETRAGYASLEMTVRHGVNSITRMVTVGPHGVNHRLEHALRLLVKRVTIEGGTPESVRREVDGLVGAIGRHPRWLVSLAVGVACAAFGRLLGADWLACGPILVAAAVGQLLRGALHHRGVNLFILISCVAFLAALLGGLGARLIGSGTVDTALMASTLLLVPGVPALNAQSDILEGRPTLGAARLVIVITALVFIAMGIWGAAALLGIGVVWS</sequence>
<evidence type="ECO:0000256" key="7">
    <source>
        <dbReference type="SAM" id="MobiDB-lite"/>
    </source>
</evidence>
<dbReference type="PANTHER" id="PTHR34390:SF2">
    <property type="entry name" value="SUCCINATE TRANSPORTER SUBUNIT YJJP-RELATED"/>
    <property type="match status" value="1"/>
</dbReference>
<evidence type="ECO:0000256" key="6">
    <source>
        <dbReference type="ARBA" id="ARBA00034125"/>
    </source>
</evidence>
<reference evidence="10 11" key="1">
    <citation type="journal article" date="2011" name="Stand. Genomic Sci.">
        <title>Complete genome sequence of Rhodospirillum rubrum type strain (S1).</title>
        <authorList>
            <person name="Munk A.C."/>
            <person name="Copeland A."/>
            <person name="Lucas S."/>
            <person name="Lapidus A."/>
            <person name="Del Rio T.G."/>
            <person name="Barry K."/>
            <person name="Detter J.C."/>
            <person name="Hammon N."/>
            <person name="Israni S."/>
            <person name="Pitluck S."/>
            <person name="Brettin T."/>
            <person name="Bruce D."/>
            <person name="Han C."/>
            <person name="Tapia R."/>
            <person name="Gilna P."/>
            <person name="Schmutz J."/>
            <person name="Larimer F."/>
            <person name="Land M."/>
            <person name="Kyrpides N.C."/>
            <person name="Mavromatis K."/>
            <person name="Richardson P."/>
            <person name="Rohde M."/>
            <person name="Goker M."/>
            <person name="Klenk H.P."/>
            <person name="Zhang Y."/>
            <person name="Roberts G.P."/>
            <person name="Reslewic S."/>
            <person name="Schwartz D.C."/>
        </authorList>
    </citation>
    <scope>NUCLEOTIDE SEQUENCE [LARGE SCALE GENOMIC DNA]</scope>
    <source>
        <strain evidence="11">ATCC 11170 / ATH 1.1.1 / DSM 467 / LMG 4362 / NCIMB 8255 / S1</strain>
    </source>
</reference>
<feature type="transmembrane region" description="Helical" evidence="8">
    <location>
        <begin position="165"/>
        <end position="183"/>
    </location>
</feature>
<evidence type="ECO:0000256" key="3">
    <source>
        <dbReference type="ARBA" id="ARBA00022692"/>
    </source>
</evidence>
<evidence type="ECO:0000259" key="9">
    <source>
        <dbReference type="Pfam" id="PF06738"/>
    </source>
</evidence>
<comment type="subcellular location">
    <subcellularLocation>
        <location evidence="1">Cell membrane</location>
        <topology evidence="1">Multi-pass membrane protein</topology>
    </subcellularLocation>
</comment>
<dbReference type="HOGENOM" id="CLU_070277_1_0_5"/>
<feature type="transmembrane region" description="Helical" evidence="8">
    <location>
        <begin position="190"/>
        <end position="213"/>
    </location>
</feature>
<evidence type="ECO:0000313" key="11">
    <source>
        <dbReference type="Proteomes" id="UP000001929"/>
    </source>
</evidence>
<dbReference type="GO" id="GO:0005886">
    <property type="term" value="C:plasma membrane"/>
    <property type="evidence" value="ECO:0007669"/>
    <property type="project" value="UniProtKB-SubCell"/>
</dbReference>
<feature type="region of interest" description="Disordered" evidence="7">
    <location>
        <begin position="1"/>
        <end position="21"/>
    </location>
</feature>
<evidence type="ECO:0000256" key="4">
    <source>
        <dbReference type="ARBA" id="ARBA00022989"/>
    </source>
</evidence>
<dbReference type="GO" id="GO:0015744">
    <property type="term" value="P:succinate transport"/>
    <property type="evidence" value="ECO:0007669"/>
    <property type="project" value="TreeGrafter"/>
</dbReference>
<keyword evidence="11" id="KW-1185">Reference proteome</keyword>
<keyword evidence="5 8" id="KW-0472">Membrane</keyword>
<evidence type="ECO:0000313" key="10">
    <source>
        <dbReference type="EMBL" id="ABC23393.1"/>
    </source>
</evidence>
<dbReference type="STRING" id="269796.Rru_A2596"/>
<name>Q2RR52_RHORT</name>
<dbReference type="AlphaFoldDB" id="Q2RR52"/>
<evidence type="ECO:0000256" key="1">
    <source>
        <dbReference type="ARBA" id="ARBA00004651"/>
    </source>
</evidence>
<feature type="domain" description="Threonine/serine exporter-like N-terminal" evidence="9">
    <location>
        <begin position="35"/>
        <end position="273"/>
    </location>
</feature>
<evidence type="ECO:0000256" key="5">
    <source>
        <dbReference type="ARBA" id="ARBA00023136"/>
    </source>
</evidence>
<comment type="similarity">
    <text evidence="6">Belongs to the ThrE exporter (TC 2.A.79) family.</text>
</comment>
<dbReference type="PANTHER" id="PTHR34390">
    <property type="entry name" value="UPF0442 PROTEIN YJJB-RELATED"/>
    <property type="match status" value="1"/>
</dbReference>
<gene>
    <name evidence="10" type="ordered locus">Rru_A2596</name>
</gene>
<protein>
    <recommendedName>
        <fullName evidence="9">Threonine/serine exporter-like N-terminal domain-containing protein</fullName>
    </recommendedName>
</protein>